<dbReference type="InterPro" id="IPR001269">
    <property type="entry name" value="DUS_fam"/>
</dbReference>
<feature type="non-terminal residue" evidence="10">
    <location>
        <position position="324"/>
    </location>
</feature>
<comment type="cofactor">
    <cofactor evidence="1">
        <name>FMN</name>
        <dbReference type="ChEBI" id="CHEBI:58210"/>
    </cofactor>
</comment>
<evidence type="ECO:0000313" key="11">
    <source>
        <dbReference type="Proteomes" id="UP000789901"/>
    </source>
</evidence>
<dbReference type="InterPro" id="IPR018517">
    <property type="entry name" value="tRNA_hU_synthase_CS"/>
</dbReference>
<dbReference type="Gene3D" id="3.20.20.70">
    <property type="entry name" value="Aldolase class I"/>
    <property type="match status" value="1"/>
</dbReference>
<dbReference type="InterPro" id="IPR013785">
    <property type="entry name" value="Aldolase_TIM"/>
</dbReference>
<feature type="domain" description="DUS-like FMN-binding" evidence="9">
    <location>
        <begin position="30"/>
        <end position="295"/>
    </location>
</feature>
<keyword evidence="5" id="KW-0819">tRNA processing</keyword>
<evidence type="ECO:0000256" key="3">
    <source>
        <dbReference type="ARBA" id="ARBA00022643"/>
    </source>
</evidence>
<keyword evidence="4" id="KW-0507">mRNA processing</keyword>
<gene>
    <name evidence="10" type="ORF">GMARGA_LOCUS35299</name>
</gene>
<dbReference type="InterPro" id="IPR035587">
    <property type="entry name" value="DUS-like_FMN-bd"/>
</dbReference>
<name>A0ABN7WWJ4_GIGMA</name>
<comment type="caution">
    <text evidence="10">The sequence shown here is derived from an EMBL/GenBank/DDBJ whole genome shotgun (WGS) entry which is preliminary data.</text>
</comment>
<accession>A0ABN7WWJ4</accession>
<proteinExistence type="predicted"/>
<organism evidence="10 11">
    <name type="scientific">Gigaspora margarita</name>
    <dbReference type="NCBI Taxonomy" id="4874"/>
    <lineage>
        <taxon>Eukaryota</taxon>
        <taxon>Fungi</taxon>
        <taxon>Fungi incertae sedis</taxon>
        <taxon>Mucoromycota</taxon>
        <taxon>Glomeromycotina</taxon>
        <taxon>Glomeromycetes</taxon>
        <taxon>Diversisporales</taxon>
        <taxon>Gigasporaceae</taxon>
        <taxon>Gigaspora</taxon>
    </lineage>
</organism>
<dbReference type="PIRSF" id="PIRSF006621">
    <property type="entry name" value="Dus"/>
    <property type="match status" value="1"/>
</dbReference>
<evidence type="ECO:0000256" key="6">
    <source>
        <dbReference type="ARBA" id="ARBA00023002"/>
    </source>
</evidence>
<dbReference type="PROSITE" id="PS01136">
    <property type="entry name" value="UPF0034"/>
    <property type="match status" value="1"/>
</dbReference>
<evidence type="ECO:0000259" key="9">
    <source>
        <dbReference type="Pfam" id="PF01207"/>
    </source>
</evidence>
<keyword evidence="6" id="KW-0560">Oxidoreductase</keyword>
<dbReference type="PANTHER" id="PTHR11082:SF31">
    <property type="entry name" value="TRNA-DIHYDROURIDINE(20A_20B) SYNTHASE [NAD(P)+]-LIKE"/>
    <property type="match status" value="1"/>
</dbReference>
<keyword evidence="11" id="KW-1185">Reference proteome</keyword>
<evidence type="ECO:0000256" key="5">
    <source>
        <dbReference type="ARBA" id="ARBA00022694"/>
    </source>
</evidence>
<evidence type="ECO:0000256" key="1">
    <source>
        <dbReference type="ARBA" id="ARBA00001917"/>
    </source>
</evidence>
<evidence type="ECO:0000313" key="10">
    <source>
        <dbReference type="EMBL" id="CAG8841199.1"/>
    </source>
</evidence>
<evidence type="ECO:0000256" key="4">
    <source>
        <dbReference type="ARBA" id="ARBA00022664"/>
    </source>
</evidence>
<dbReference type="EMBL" id="CAJVQB010065126">
    <property type="protein sequence ID" value="CAG8841199.1"/>
    <property type="molecule type" value="Genomic_DNA"/>
</dbReference>
<evidence type="ECO:0000256" key="8">
    <source>
        <dbReference type="ARBA" id="ARBA00049447"/>
    </source>
</evidence>
<reference evidence="10 11" key="1">
    <citation type="submission" date="2021-06" db="EMBL/GenBank/DDBJ databases">
        <authorList>
            <person name="Kallberg Y."/>
            <person name="Tangrot J."/>
            <person name="Rosling A."/>
        </authorList>
    </citation>
    <scope>NUCLEOTIDE SEQUENCE [LARGE SCALE GENOMIC DNA]</scope>
    <source>
        <strain evidence="10 11">120-4 pot B 10/14</strain>
    </source>
</reference>
<keyword evidence="2" id="KW-0285">Flavoprotein</keyword>
<protein>
    <submittedName>
        <fullName evidence="10">12409_t:CDS:1</fullName>
    </submittedName>
</protein>
<comment type="catalytic activity">
    <reaction evidence="8">
        <text>a 5,6-dihydrouridine in mRNA + NADP(+) = a uridine in mRNA + NADPH + H(+)</text>
        <dbReference type="Rhea" id="RHEA:69855"/>
        <dbReference type="Rhea" id="RHEA-COMP:14658"/>
        <dbReference type="Rhea" id="RHEA-COMP:17789"/>
        <dbReference type="ChEBI" id="CHEBI:15378"/>
        <dbReference type="ChEBI" id="CHEBI:57783"/>
        <dbReference type="ChEBI" id="CHEBI:58349"/>
        <dbReference type="ChEBI" id="CHEBI:65315"/>
        <dbReference type="ChEBI" id="CHEBI:74443"/>
    </reaction>
    <physiologicalReaction direction="right-to-left" evidence="8">
        <dbReference type="Rhea" id="RHEA:69857"/>
    </physiologicalReaction>
</comment>
<keyword evidence="3" id="KW-0288">FMN</keyword>
<dbReference type="Proteomes" id="UP000789901">
    <property type="component" value="Unassembled WGS sequence"/>
</dbReference>
<sequence length="324" mass="36425">MSLPSNFNNSCRKSPLDLFNDPTKPYINVCAPMVRYSKLPFRELVRGYNVDLAYTPMILAKEFKNSSVARDFDFSTSPTDSPLIIQFASNSPVELAKAAELVIGYVDGIDLNCGCPQKWALNEGIGANLMDKPELVKDMIRTIKVEYFNIFIIHFQTYISIPFSSGFLIKRKTLSFTKNAESVGVDFIAIHGRTRRQKSTSPIDLDTIKLCKESLQIPVIANGNVFSLEDANILCENTKVDGVMTARGILKNPALFAGCESTPWECVDRFIKLSLGLGTTHYIFHHHLMYMFEDFMSNAERKTFNTLTSIPAIVDYLGEHYGLQ</sequence>
<dbReference type="SUPFAM" id="SSF51395">
    <property type="entry name" value="FMN-linked oxidoreductases"/>
    <property type="match status" value="1"/>
</dbReference>
<dbReference type="Pfam" id="PF01207">
    <property type="entry name" value="Dus"/>
    <property type="match status" value="1"/>
</dbReference>
<dbReference type="PANTHER" id="PTHR11082">
    <property type="entry name" value="TRNA-DIHYDROURIDINE SYNTHASE"/>
    <property type="match status" value="1"/>
</dbReference>
<evidence type="ECO:0000256" key="2">
    <source>
        <dbReference type="ARBA" id="ARBA00022630"/>
    </source>
</evidence>
<evidence type="ECO:0000256" key="7">
    <source>
        <dbReference type="ARBA" id="ARBA00048342"/>
    </source>
</evidence>
<comment type="catalytic activity">
    <reaction evidence="7">
        <text>a 5,6-dihydrouridine in mRNA + NAD(+) = a uridine in mRNA + NADH + H(+)</text>
        <dbReference type="Rhea" id="RHEA:69851"/>
        <dbReference type="Rhea" id="RHEA-COMP:14658"/>
        <dbReference type="Rhea" id="RHEA-COMP:17789"/>
        <dbReference type="ChEBI" id="CHEBI:15378"/>
        <dbReference type="ChEBI" id="CHEBI:57540"/>
        <dbReference type="ChEBI" id="CHEBI:57945"/>
        <dbReference type="ChEBI" id="CHEBI:65315"/>
        <dbReference type="ChEBI" id="CHEBI:74443"/>
    </reaction>
    <physiologicalReaction direction="right-to-left" evidence="7">
        <dbReference type="Rhea" id="RHEA:69853"/>
    </physiologicalReaction>
</comment>
<dbReference type="CDD" id="cd02801">
    <property type="entry name" value="DUS_like_FMN"/>
    <property type="match status" value="1"/>
</dbReference>